<gene>
    <name evidence="1" type="ORF">EUX57_23385</name>
</gene>
<comment type="caution">
    <text evidence="1">The sequence shown here is derived from an EMBL/GenBank/DDBJ whole genome shotgun (WGS) entry which is preliminary data.</text>
</comment>
<reference evidence="1 2" key="1">
    <citation type="submission" date="2019-02" db="EMBL/GenBank/DDBJ databases">
        <title>Pseudomonas spp from wheat grain.</title>
        <authorList>
            <person name="Cho G.-S."/>
            <person name="Franz C.M.A.P."/>
        </authorList>
    </citation>
    <scope>NUCLEOTIDE SEQUENCE [LARGE SCALE GENOMIC DNA]</scope>
    <source>
        <strain evidence="1 2">133NRW</strain>
    </source>
</reference>
<evidence type="ECO:0000313" key="1">
    <source>
        <dbReference type="EMBL" id="RZI29342.1"/>
    </source>
</evidence>
<accession>A0A4Q7CVB6</accession>
<dbReference type="AlphaFoldDB" id="A0A4Q7CVB6"/>
<protein>
    <submittedName>
        <fullName evidence="1">Protein rhiA</fullName>
    </submittedName>
</protein>
<organism evidence="1 2">
    <name type="scientific">Pseudomonas orientalis</name>
    <dbReference type="NCBI Taxonomy" id="76758"/>
    <lineage>
        <taxon>Bacteria</taxon>
        <taxon>Pseudomonadati</taxon>
        <taxon>Pseudomonadota</taxon>
        <taxon>Gammaproteobacteria</taxon>
        <taxon>Pseudomonadales</taxon>
        <taxon>Pseudomonadaceae</taxon>
        <taxon>Pseudomonas</taxon>
    </lineage>
</organism>
<evidence type="ECO:0000313" key="2">
    <source>
        <dbReference type="Proteomes" id="UP000293369"/>
    </source>
</evidence>
<name>A0A4Q7CVB6_9PSED</name>
<dbReference type="RefSeq" id="WP_065894059.1">
    <property type="nucleotide sequence ID" value="NZ_CAXAOR010000037.1"/>
</dbReference>
<dbReference type="Proteomes" id="UP000293369">
    <property type="component" value="Unassembled WGS sequence"/>
</dbReference>
<proteinExistence type="predicted"/>
<dbReference type="EMBL" id="SGFE01000059">
    <property type="protein sequence ID" value="RZI29342.1"/>
    <property type="molecule type" value="Genomic_DNA"/>
</dbReference>
<sequence>MANPYQLTLKNNSVNPWTFYVYQTVPNQSASNIFSLAWFASPFTIAQGTQITFEWTIDYGFVWGAVGEVTPGVTFNASDCVGADLVDSNTIKFSNNANTPSFSSPAKGSPSGSLVITADNSVPNKKFTVGMSVGGSAAFVMEAGPNLTHHFTPTPTYYIAAGFEVKVGTVLDVTTVNPTQQVIFPDNIYALSYALGTDNRWVSA</sequence>